<dbReference type="Gene3D" id="3.40.190.10">
    <property type="entry name" value="Periplasmic binding protein-like II"/>
    <property type="match status" value="1"/>
</dbReference>
<dbReference type="EMBL" id="JAPFQI010000001">
    <property type="protein sequence ID" value="MCW8084516.1"/>
    <property type="molecule type" value="Genomic_DNA"/>
</dbReference>
<sequence length="343" mass="36511">MVVPCRAPAAIPKPTRGTLHFLRRRRIVAASLVAAAAPRPGRAQLPWPQRPLRTVVGFPAGGGTLDALARVLAPHLSAALGQPVVVENRAGAGGAIGAEFVARAEPDGYTLLFTSVGPAAILPHLNPSRSWRPEDFASIGLIGRNPAGLFVHTDRAPDLGTLIAAARAQPGALTYGSSGVGSLSYLGTRLLERETGIALRDVRYRGIPPVVADVLGRRLDMALDSPSAWIEHVRTGRLRMVAVTSAERWPGAPDVPTFVECGIGGMVMENWQGLQVPALTPQAVRQRLAATLRAALEEPAVRQVLNQLGVEATPSTPETMDRLLAMDSARWRALIREARITVD</sequence>
<evidence type="ECO:0000256" key="1">
    <source>
        <dbReference type="ARBA" id="ARBA00006987"/>
    </source>
</evidence>
<evidence type="ECO:0000313" key="3">
    <source>
        <dbReference type="Proteomes" id="UP001526430"/>
    </source>
</evidence>
<dbReference type="PIRSF" id="PIRSF017082">
    <property type="entry name" value="YflP"/>
    <property type="match status" value="1"/>
</dbReference>
<dbReference type="InterPro" id="IPR042100">
    <property type="entry name" value="Bug_dom1"/>
</dbReference>
<dbReference type="RefSeq" id="WP_301588140.1">
    <property type="nucleotide sequence ID" value="NZ_JAPFQI010000001.1"/>
</dbReference>
<dbReference type="Proteomes" id="UP001526430">
    <property type="component" value="Unassembled WGS sequence"/>
</dbReference>
<name>A0ABT3NQU2_9PROT</name>
<dbReference type="InterPro" id="IPR005064">
    <property type="entry name" value="BUG"/>
</dbReference>
<reference evidence="2 3" key="1">
    <citation type="submission" date="2022-10" db="EMBL/GenBank/DDBJ databases">
        <title>Roseococcus glaciei nov., sp. nov., isolated from glacier.</title>
        <authorList>
            <person name="Liu Q."/>
            <person name="Xin Y.-H."/>
        </authorList>
    </citation>
    <scope>NUCLEOTIDE SEQUENCE [LARGE SCALE GENOMIC DNA]</scope>
    <source>
        <strain evidence="2 3">MDT2-1-1</strain>
    </source>
</reference>
<dbReference type="Gene3D" id="3.40.190.150">
    <property type="entry name" value="Bordetella uptake gene, domain 1"/>
    <property type="match status" value="1"/>
</dbReference>
<comment type="similarity">
    <text evidence="1">Belongs to the UPF0065 (bug) family.</text>
</comment>
<proteinExistence type="inferred from homology"/>
<dbReference type="CDD" id="cd07012">
    <property type="entry name" value="PBP2_Bug_TTT"/>
    <property type="match status" value="1"/>
</dbReference>
<evidence type="ECO:0000313" key="2">
    <source>
        <dbReference type="EMBL" id="MCW8084516.1"/>
    </source>
</evidence>
<keyword evidence="3" id="KW-1185">Reference proteome</keyword>
<dbReference type="Pfam" id="PF03401">
    <property type="entry name" value="TctC"/>
    <property type="match status" value="1"/>
</dbReference>
<accession>A0ABT3NQU2</accession>
<dbReference type="PANTHER" id="PTHR42928:SF5">
    <property type="entry name" value="BLR1237 PROTEIN"/>
    <property type="match status" value="1"/>
</dbReference>
<dbReference type="PANTHER" id="PTHR42928">
    <property type="entry name" value="TRICARBOXYLATE-BINDING PROTEIN"/>
    <property type="match status" value="1"/>
</dbReference>
<organism evidence="2 3">
    <name type="scientific">Sabulicella glaciei</name>
    <dbReference type="NCBI Taxonomy" id="2984948"/>
    <lineage>
        <taxon>Bacteria</taxon>
        <taxon>Pseudomonadati</taxon>
        <taxon>Pseudomonadota</taxon>
        <taxon>Alphaproteobacteria</taxon>
        <taxon>Acetobacterales</taxon>
        <taxon>Acetobacteraceae</taxon>
        <taxon>Sabulicella</taxon>
    </lineage>
</organism>
<comment type="caution">
    <text evidence="2">The sequence shown here is derived from an EMBL/GenBank/DDBJ whole genome shotgun (WGS) entry which is preliminary data.</text>
</comment>
<gene>
    <name evidence="2" type="ORF">OF850_02655</name>
</gene>
<protein>
    <submittedName>
        <fullName evidence="2">Tripartite tricarboxylate transporter substrate binding protein</fullName>
    </submittedName>
</protein>